<accession>A0A0A9H9C2</accession>
<sequence>MEIKRSVLQVTHYFILKNCLEAFLMQADVILIFGL</sequence>
<proteinExistence type="predicted"/>
<dbReference type="AlphaFoldDB" id="A0A0A9H9C2"/>
<dbReference type="EMBL" id="GBRH01168408">
    <property type="protein sequence ID" value="JAE29488.1"/>
    <property type="molecule type" value="Transcribed_RNA"/>
</dbReference>
<protein>
    <submittedName>
        <fullName evidence="1">Uncharacterized protein</fullName>
    </submittedName>
</protein>
<reference evidence="1" key="1">
    <citation type="submission" date="2014-09" db="EMBL/GenBank/DDBJ databases">
        <authorList>
            <person name="Magalhaes I.L.F."/>
            <person name="Oliveira U."/>
            <person name="Santos F.R."/>
            <person name="Vidigal T.H.D.A."/>
            <person name="Brescovit A.D."/>
            <person name="Santos A.J."/>
        </authorList>
    </citation>
    <scope>NUCLEOTIDE SEQUENCE</scope>
    <source>
        <tissue evidence="1">Shoot tissue taken approximately 20 cm above the soil surface</tissue>
    </source>
</reference>
<organism evidence="1">
    <name type="scientific">Arundo donax</name>
    <name type="common">Giant reed</name>
    <name type="synonym">Donax arundinaceus</name>
    <dbReference type="NCBI Taxonomy" id="35708"/>
    <lineage>
        <taxon>Eukaryota</taxon>
        <taxon>Viridiplantae</taxon>
        <taxon>Streptophyta</taxon>
        <taxon>Embryophyta</taxon>
        <taxon>Tracheophyta</taxon>
        <taxon>Spermatophyta</taxon>
        <taxon>Magnoliopsida</taxon>
        <taxon>Liliopsida</taxon>
        <taxon>Poales</taxon>
        <taxon>Poaceae</taxon>
        <taxon>PACMAD clade</taxon>
        <taxon>Arundinoideae</taxon>
        <taxon>Arundineae</taxon>
        <taxon>Arundo</taxon>
    </lineage>
</organism>
<reference evidence="1" key="2">
    <citation type="journal article" date="2015" name="Data Brief">
        <title>Shoot transcriptome of the giant reed, Arundo donax.</title>
        <authorList>
            <person name="Barrero R.A."/>
            <person name="Guerrero F.D."/>
            <person name="Moolhuijzen P."/>
            <person name="Goolsby J.A."/>
            <person name="Tidwell J."/>
            <person name="Bellgard S.E."/>
            <person name="Bellgard M.I."/>
        </authorList>
    </citation>
    <scope>NUCLEOTIDE SEQUENCE</scope>
    <source>
        <tissue evidence="1">Shoot tissue taken approximately 20 cm above the soil surface</tissue>
    </source>
</reference>
<name>A0A0A9H9C2_ARUDO</name>
<evidence type="ECO:0000313" key="1">
    <source>
        <dbReference type="EMBL" id="JAE29488.1"/>
    </source>
</evidence>